<proteinExistence type="predicted"/>
<dbReference type="EMBL" id="AMZN01000003">
    <property type="protein sequence ID" value="ELR73698.1"/>
    <property type="molecule type" value="Genomic_DNA"/>
</dbReference>
<sequence length="83" mass="9848">MVFTEKKTYPQLEMDTESKYSFAVQLFFDEIKEFSLFWLALEELELRYPDAAINKDLVYRQIGNNIEVLERETGSSVAQIRFN</sequence>
<dbReference type="RefSeq" id="WP_009577721.1">
    <property type="nucleotide sequence ID" value="NZ_AMZN01000003.1"/>
</dbReference>
<protein>
    <submittedName>
        <fullName evidence="1">Uncharacterized protein</fullName>
    </submittedName>
</protein>
<gene>
    <name evidence="1" type="ORF">C900_02102</name>
</gene>
<evidence type="ECO:0000313" key="1">
    <source>
        <dbReference type="EMBL" id="ELR73698.1"/>
    </source>
</evidence>
<dbReference type="AlphaFoldDB" id="L8JZX1"/>
<dbReference type="STRING" id="1237149.C900_02102"/>
<dbReference type="Proteomes" id="UP000011135">
    <property type="component" value="Unassembled WGS sequence"/>
</dbReference>
<name>L8JZX1_9BACT</name>
<reference evidence="1 2" key="1">
    <citation type="submission" date="2012-12" db="EMBL/GenBank/DDBJ databases">
        <title>Genome assembly of Fulvivirga imtechensis AK7.</title>
        <authorList>
            <person name="Nupur N."/>
            <person name="Khatri I."/>
            <person name="Kumar R."/>
            <person name="Subramanian S."/>
            <person name="Pinnaka A."/>
        </authorList>
    </citation>
    <scope>NUCLEOTIDE SEQUENCE [LARGE SCALE GENOMIC DNA]</scope>
    <source>
        <strain evidence="1 2">AK7</strain>
    </source>
</reference>
<comment type="caution">
    <text evidence="1">The sequence shown here is derived from an EMBL/GenBank/DDBJ whole genome shotgun (WGS) entry which is preliminary data.</text>
</comment>
<keyword evidence="2" id="KW-1185">Reference proteome</keyword>
<organism evidence="1 2">
    <name type="scientific">Fulvivirga imtechensis AK7</name>
    <dbReference type="NCBI Taxonomy" id="1237149"/>
    <lineage>
        <taxon>Bacteria</taxon>
        <taxon>Pseudomonadati</taxon>
        <taxon>Bacteroidota</taxon>
        <taxon>Cytophagia</taxon>
        <taxon>Cytophagales</taxon>
        <taxon>Fulvivirgaceae</taxon>
        <taxon>Fulvivirga</taxon>
    </lineage>
</organism>
<accession>L8JZX1</accession>
<evidence type="ECO:0000313" key="2">
    <source>
        <dbReference type="Proteomes" id="UP000011135"/>
    </source>
</evidence>